<dbReference type="Bgee" id="ENSELUG00000004081">
    <property type="expression patterns" value="Expressed in pharyngeal gill and 8 other cell types or tissues"/>
</dbReference>
<dbReference type="InterPro" id="IPR018499">
    <property type="entry name" value="Tetraspanin/Peripherin"/>
</dbReference>
<keyword evidence="16" id="KW-1185">Reference proteome</keyword>
<reference evidence="15" key="4">
    <citation type="submission" date="2025-09" db="UniProtKB">
        <authorList>
            <consortium name="Ensembl"/>
        </authorList>
    </citation>
    <scope>IDENTIFICATION</scope>
</reference>
<keyword evidence="12" id="KW-0325">Glycoprotein</keyword>
<evidence type="ECO:0000256" key="11">
    <source>
        <dbReference type="ARBA" id="ARBA00023157"/>
    </source>
</evidence>
<feature type="transmembrane region" description="Helical" evidence="14">
    <location>
        <begin position="224"/>
        <end position="249"/>
    </location>
</feature>
<keyword evidence="6" id="KW-0963">Cytoplasm</keyword>
<evidence type="ECO:0000313" key="15">
    <source>
        <dbReference type="Ensembl" id="ENSELUP00000002768.1"/>
    </source>
</evidence>
<sequence length="287" mass="32293">MVKGIKRYRAIKYTLFACCYIFWVASAVLIAVGVYAKVAKEKDVVDTLTMDPALLLIIVGSLMLIITFFGCCGALRNGICLLKIFLGILVAILILQTVMAVLGYLFTDKIMERTKTFMEKAIVRYREDLDLENVIDFVQKKLQCCGVHTYKDWSSNVYFHCSEENPSLEACGVPFSCCLRLRNETVFNTMCGYVAQSMNLSSAERIVYTAGCLDKVVWWGKQNLFLVGGITAGLLCLELCMITLASCQVSRIKAVQQRKKQDSGKGRSRERLDSNVWVPASWDMKDE</sequence>
<dbReference type="GO" id="GO:0051604">
    <property type="term" value="P:protein maturation"/>
    <property type="evidence" value="ECO:0007669"/>
    <property type="project" value="UniProtKB-ARBA"/>
</dbReference>
<dbReference type="CDD" id="cd03158">
    <property type="entry name" value="penumbra_like_LEL"/>
    <property type="match status" value="1"/>
</dbReference>
<dbReference type="GO" id="GO:0005886">
    <property type="term" value="C:plasma membrane"/>
    <property type="evidence" value="ECO:0007669"/>
    <property type="project" value="UniProtKB-SubCell"/>
</dbReference>
<name>A0A3P8XGK6_ESOLU</name>
<keyword evidence="9 14" id="KW-1133">Transmembrane helix</keyword>
<evidence type="ECO:0000256" key="5">
    <source>
        <dbReference type="ARBA" id="ARBA00022475"/>
    </source>
</evidence>
<dbReference type="PRINTS" id="PR00259">
    <property type="entry name" value="TMFOUR"/>
</dbReference>
<dbReference type="OrthoDB" id="2014092at2759"/>
<evidence type="ECO:0000256" key="14">
    <source>
        <dbReference type="RuleBase" id="RU361218"/>
    </source>
</evidence>
<evidence type="ECO:0000256" key="4">
    <source>
        <dbReference type="ARBA" id="ARBA00006840"/>
    </source>
</evidence>
<dbReference type="OMA" id="CMISLAA"/>
<dbReference type="GeneTree" id="ENSGT00940000165051"/>
<evidence type="ECO:0000256" key="8">
    <source>
        <dbReference type="ARBA" id="ARBA00022949"/>
    </source>
</evidence>
<organism evidence="15 16">
    <name type="scientific">Esox lucius</name>
    <name type="common">Northern pike</name>
    <dbReference type="NCBI Taxonomy" id="8010"/>
    <lineage>
        <taxon>Eukaryota</taxon>
        <taxon>Metazoa</taxon>
        <taxon>Chordata</taxon>
        <taxon>Craniata</taxon>
        <taxon>Vertebrata</taxon>
        <taxon>Euteleostomi</taxon>
        <taxon>Actinopterygii</taxon>
        <taxon>Neopterygii</taxon>
        <taxon>Teleostei</taxon>
        <taxon>Protacanthopterygii</taxon>
        <taxon>Esociformes</taxon>
        <taxon>Esocidae</taxon>
        <taxon>Esox</taxon>
    </lineage>
</organism>
<evidence type="ECO:0000256" key="7">
    <source>
        <dbReference type="ARBA" id="ARBA00022692"/>
    </source>
</evidence>
<comment type="similarity">
    <text evidence="4 14">Belongs to the tetraspanin (TM4SF) family.</text>
</comment>
<dbReference type="InterPro" id="IPR000301">
    <property type="entry name" value="Tetraspanin_animals"/>
</dbReference>
<dbReference type="GO" id="GO:0005912">
    <property type="term" value="C:adherens junction"/>
    <property type="evidence" value="ECO:0007669"/>
    <property type="project" value="UniProtKB-SubCell"/>
</dbReference>
<dbReference type="AlphaFoldDB" id="A0A3P8XGK6"/>
<proteinExistence type="inferred from homology"/>
<dbReference type="GO" id="GO:0046930">
    <property type="term" value="C:pore complex"/>
    <property type="evidence" value="ECO:0007669"/>
    <property type="project" value="UniProtKB-ARBA"/>
</dbReference>
<keyword evidence="8" id="KW-0965">Cell junction</keyword>
<dbReference type="GO" id="GO:0072659">
    <property type="term" value="P:protein localization to plasma membrane"/>
    <property type="evidence" value="ECO:0007669"/>
    <property type="project" value="UniProtKB-ARBA"/>
</dbReference>
<dbReference type="GO" id="GO:0046931">
    <property type="term" value="P:pore complex assembly"/>
    <property type="evidence" value="ECO:0007669"/>
    <property type="project" value="UniProtKB-ARBA"/>
</dbReference>
<dbReference type="Pfam" id="PF00335">
    <property type="entry name" value="Tetraspanin"/>
    <property type="match status" value="1"/>
</dbReference>
<dbReference type="Gene3D" id="1.10.1450.10">
    <property type="entry name" value="Tetraspanin"/>
    <property type="match status" value="1"/>
</dbReference>
<dbReference type="InParanoid" id="A0A3P8XGK6"/>
<dbReference type="GO" id="GO:0005737">
    <property type="term" value="C:cytoplasm"/>
    <property type="evidence" value="ECO:0007669"/>
    <property type="project" value="UniProtKB-SubCell"/>
</dbReference>
<feature type="transmembrane region" description="Helical" evidence="14">
    <location>
        <begin position="12"/>
        <end position="33"/>
    </location>
</feature>
<dbReference type="InterPro" id="IPR008952">
    <property type="entry name" value="Tetraspanin_EC2_sf"/>
</dbReference>
<keyword evidence="7 14" id="KW-0812">Transmembrane</keyword>
<dbReference type="PIRSF" id="PIRSF002419">
    <property type="entry name" value="Tetraspanin"/>
    <property type="match status" value="1"/>
</dbReference>
<feature type="disulfide bond" evidence="13">
    <location>
        <begin position="145"/>
        <end position="161"/>
    </location>
</feature>
<evidence type="ECO:0000256" key="2">
    <source>
        <dbReference type="ARBA" id="ARBA00004536"/>
    </source>
</evidence>
<dbReference type="SUPFAM" id="SSF48652">
    <property type="entry name" value="Tetraspanin"/>
    <property type="match status" value="1"/>
</dbReference>
<accession>A0A3P8XGK6</accession>
<reference evidence="15" key="2">
    <citation type="submission" date="2020-02" db="EMBL/GenBank/DDBJ databases">
        <title>Esox lucius (northern pike) genome, fEsoLuc1, primary haplotype.</title>
        <authorList>
            <person name="Myers G."/>
            <person name="Karagic N."/>
            <person name="Meyer A."/>
            <person name="Pippel M."/>
            <person name="Reichard M."/>
            <person name="Winkler S."/>
            <person name="Tracey A."/>
            <person name="Sims Y."/>
            <person name="Howe K."/>
            <person name="Rhie A."/>
            <person name="Formenti G."/>
            <person name="Durbin R."/>
            <person name="Fedrigo O."/>
            <person name="Jarvis E.D."/>
        </authorList>
    </citation>
    <scope>NUCLEOTIDE SEQUENCE [LARGE SCALE GENOMIC DNA]</scope>
</reference>
<dbReference type="Ensembl" id="ENSELUT00000015164.3">
    <property type="protein sequence ID" value="ENSELUP00000002768.1"/>
    <property type="gene ID" value="ENSELUG00000004081.3"/>
</dbReference>
<dbReference type="GeneID" id="105011364"/>
<evidence type="ECO:0000256" key="1">
    <source>
        <dbReference type="ARBA" id="ARBA00004496"/>
    </source>
</evidence>
<keyword evidence="10 14" id="KW-0472">Membrane</keyword>
<keyword evidence="5" id="KW-1003">Cell membrane</keyword>
<dbReference type="RefSeq" id="XP_010869642.1">
    <property type="nucleotide sequence ID" value="XM_010871340.4"/>
</dbReference>
<reference evidence="15" key="3">
    <citation type="submission" date="2025-08" db="UniProtKB">
        <authorList>
            <consortium name="Ensembl"/>
        </authorList>
    </citation>
    <scope>IDENTIFICATION</scope>
</reference>
<evidence type="ECO:0000256" key="10">
    <source>
        <dbReference type="ARBA" id="ARBA00023136"/>
    </source>
</evidence>
<evidence type="ECO:0000256" key="9">
    <source>
        <dbReference type="ARBA" id="ARBA00022989"/>
    </source>
</evidence>
<evidence type="ECO:0000256" key="13">
    <source>
        <dbReference type="PIRSR" id="PIRSR002419-1"/>
    </source>
</evidence>
<evidence type="ECO:0000256" key="6">
    <source>
        <dbReference type="ARBA" id="ARBA00022490"/>
    </source>
</evidence>
<dbReference type="Proteomes" id="UP000265140">
    <property type="component" value="Chromosome 8"/>
</dbReference>
<reference evidence="16" key="1">
    <citation type="journal article" date="2014" name="PLoS ONE">
        <title>The genome and linkage map of the northern pike (Esox lucius): conserved synteny revealed between the salmonid sister group and the Neoteleostei.</title>
        <authorList>
            <person name="Rondeau E.B."/>
            <person name="Minkley D.R."/>
            <person name="Leong J.S."/>
            <person name="Messmer A.M."/>
            <person name="Jantzen J.R."/>
            <person name="von Schalburg K.R."/>
            <person name="Lemon C."/>
            <person name="Bird N.H."/>
            <person name="Koop B.F."/>
        </authorList>
    </citation>
    <scope>NUCLEOTIDE SEQUENCE</scope>
</reference>
<feature type="transmembrane region" description="Helical" evidence="14">
    <location>
        <begin position="84"/>
        <end position="106"/>
    </location>
</feature>
<protein>
    <recommendedName>
        <fullName evidence="14">Tetraspanin</fullName>
    </recommendedName>
</protein>
<evidence type="ECO:0000256" key="3">
    <source>
        <dbReference type="ARBA" id="ARBA00004651"/>
    </source>
</evidence>
<keyword evidence="11 13" id="KW-1015">Disulfide bond</keyword>
<comment type="subcellular location">
    <subcellularLocation>
        <location evidence="2">Cell junction</location>
        <location evidence="2">Adherens junction</location>
    </subcellularLocation>
    <subcellularLocation>
        <location evidence="3">Cell membrane</location>
        <topology evidence="3">Multi-pass membrane protein</topology>
    </subcellularLocation>
    <subcellularLocation>
        <location evidence="1">Cytoplasm</location>
    </subcellularLocation>
    <subcellularLocation>
        <location evidence="14">Membrane</location>
        <topology evidence="14">Multi-pass membrane protein</topology>
    </subcellularLocation>
</comment>
<dbReference type="FunFam" id="1.10.1450.10:FF:000007">
    <property type="entry name" value="Tetraspanin"/>
    <property type="match status" value="1"/>
</dbReference>
<dbReference type="GO" id="GO:0019899">
    <property type="term" value="F:enzyme binding"/>
    <property type="evidence" value="ECO:0007669"/>
    <property type="project" value="UniProtKB-ARBA"/>
</dbReference>
<evidence type="ECO:0000256" key="12">
    <source>
        <dbReference type="ARBA" id="ARBA00023180"/>
    </source>
</evidence>
<dbReference type="PANTHER" id="PTHR19282:SF168">
    <property type="entry name" value="TETRASPANIN"/>
    <property type="match status" value="1"/>
</dbReference>
<dbReference type="KEGG" id="els:105011364"/>
<evidence type="ECO:0000313" key="16">
    <source>
        <dbReference type="Proteomes" id="UP000265140"/>
    </source>
</evidence>
<dbReference type="PANTHER" id="PTHR19282">
    <property type="entry name" value="TETRASPANIN"/>
    <property type="match status" value="1"/>
</dbReference>
<feature type="transmembrane region" description="Helical" evidence="14">
    <location>
        <begin position="53"/>
        <end position="72"/>
    </location>
</feature>